<keyword evidence="2" id="KW-1185">Reference proteome</keyword>
<dbReference type="RefSeq" id="WP_106990254.1">
    <property type="nucleotide sequence ID" value="NZ_JAVEVW010000129.1"/>
</dbReference>
<reference evidence="1 2" key="1">
    <citation type="submission" date="2018-03" db="EMBL/GenBank/DDBJ databases">
        <title>Arenimonas caeni sp. nov., isolated from activated sludge.</title>
        <authorList>
            <person name="Liu H."/>
        </authorList>
    </citation>
    <scope>NUCLEOTIDE SEQUENCE [LARGE SCALE GENOMIC DNA]</scope>
    <source>
        <strain evidence="2">z29</strain>
    </source>
</reference>
<dbReference type="Proteomes" id="UP000241736">
    <property type="component" value="Unassembled WGS sequence"/>
</dbReference>
<accession>A0A2P6M914</accession>
<organism evidence="1 2">
    <name type="scientific">Arenimonas caeni</name>
    <dbReference type="NCBI Taxonomy" id="2058085"/>
    <lineage>
        <taxon>Bacteria</taxon>
        <taxon>Pseudomonadati</taxon>
        <taxon>Pseudomonadota</taxon>
        <taxon>Gammaproteobacteria</taxon>
        <taxon>Lysobacterales</taxon>
        <taxon>Lysobacteraceae</taxon>
        <taxon>Arenimonas</taxon>
    </lineage>
</organism>
<sequence length="447" mass="47929">MAKRFRKSLFAVLALLVAYVLTVQVLRAIAFGDQERAALALMEPVPPPPPGSSGFKYLGLHQFEIPVDELDAALARDLAAYREWHAGAADRMALSGESTATWRSPLLDEYPARAPVDLPDASCGLREPDCMAKLRGHEPAVREWLQSEAVRLDFARRALASDHLANPYPLAADTPLAGFQALRLPLNAVALQALDGDLPGALDGACGLLADLRRHFAHDSMLIDKMVLGALTDGAAGLVLAIRRADPAAPMPASCAQALAPVVAEQYLACGAFRHEFGMVAELSRQLDGRGREGIHPKQLVLRWTLSSERLLRAWSASHFAPMCSDEGKAAILAGEVPKSVGPRPDYVSVDFWAAPISRILADIAAPAYDQYQERLLDHAATLRLHQAAIAALAGELAVDAVPQAAASPGYDIRIEDGHWVMPLRRQPGTASPDIRIAIPGEAAPAP</sequence>
<dbReference type="OrthoDB" id="5992849at2"/>
<gene>
    <name evidence="1" type="ORF">C6N40_06760</name>
</gene>
<dbReference type="EMBL" id="PVLF01000007">
    <property type="protein sequence ID" value="PRH82481.1"/>
    <property type="molecule type" value="Genomic_DNA"/>
</dbReference>
<dbReference type="AlphaFoldDB" id="A0A2P6M914"/>
<name>A0A2P6M914_9GAMM</name>
<evidence type="ECO:0000313" key="2">
    <source>
        <dbReference type="Proteomes" id="UP000241736"/>
    </source>
</evidence>
<comment type="caution">
    <text evidence="1">The sequence shown here is derived from an EMBL/GenBank/DDBJ whole genome shotgun (WGS) entry which is preliminary data.</text>
</comment>
<proteinExistence type="predicted"/>
<evidence type="ECO:0000313" key="1">
    <source>
        <dbReference type="EMBL" id="PRH82481.1"/>
    </source>
</evidence>
<protein>
    <submittedName>
        <fullName evidence="1">Uncharacterized protein</fullName>
    </submittedName>
</protein>